<dbReference type="Proteomes" id="UP000234473">
    <property type="component" value="Unassembled WGS sequence"/>
</dbReference>
<sequence>MRADCHTYYPEQAIWVCACVWGVSRRPGLTRIPPSGLPAKLTCFKQRMETYSCIGRKSYLPERLLFASSPVRSLRSVSWLRRALLQKSYL</sequence>
<proteinExistence type="predicted"/>
<reference evidence="3 4" key="1">
    <citation type="submission" date="2017-11" db="EMBL/GenBank/DDBJ databases">
        <authorList>
            <person name="Han C.G."/>
        </authorList>
    </citation>
    <scope>NUCLEOTIDE SEQUENCE [LARGE SCALE GENOMIC DNA]</scope>
    <source>
        <strain evidence="2 4">A5</strain>
        <strain evidence="1 3">A8</strain>
    </source>
</reference>
<evidence type="ECO:0000313" key="2">
    <source>
        <dbReference type="EMBL" id="PLP46005.1"/>
    </source>
</evidence>
<reference evidence="3 4" key="2">
    <citation type="submission" date="2018-01" db="EMBL/GenBank/DDBJ databases">
        <title>Genomic study of Klebsiella pneumoniae.</title>
        <authorList>
            <person name="Yang Y."/>
            <person name="Bicalho R."/>
        </authorList>
    </citation>
    <scope>NUCLEOTIDE SEQUENCE [LARGE SCALE GENOMIC DNA]</scope>
    <source>
        <strain evidence="2 4">A5</strain>
        <strain evidence="1 3">A8</strain>
    </source>
</reference>
<accession>A0A2N4Z8R7</accession>
<dbReference type="EMBL" id="PIDP01000006">
    <property type="protein sequence ID" value="PLM97928.1"/>
    <property type="molecule type" value="Genomic_DNA"/>
</dbReference>
<gene>
    <name evidence="2" type="ORF">CWM98_11185</name>
    <name evidence="1" type="ORF">CWN47_00855</name>
</gene>
<organism evidence="1 3">
    <name type="scientific">Klebsiella variicola</name>
    <dbReference type="NCBI Taxonomy" id="244366"/>
    <lineage>
        <taxon>Bacteria</taxon>
        <taxon>Pseudomonadati</taxon>
        <taxon>Pseudomonadota</taxon>
        <taxon>Gammaproteobacteria</taxon>
        <taxon>Enterobacterales</taxon>
        <taxon>Enterobacteriaceae</taxon>
        <taxon>Klebsiella/Raoultella group</taxon>
        <taxon>Klebsiella</taxon>
        <taxon>Klebsiella pneumoniae complex</taxon>
    </lineage>
</organism>
<evidence type="ECO:0000313" key="1">
    <source>
        <dbReference type="EMBL" id="PLM97928.1"/>
    </source>
</evidence>
<evidence type="ECO:0000313" key="3">
    <source>
        <dbReference type="Proteomes" id="UP000234412"/>
    </source>
</evidence>
<name>A0A2N4Z8R7_KLEVA</name>
<dbReference type="EMBL" id="PICB01000472">
    <property type="protein sequence ID" value="PLP46005.1"/>
    <property type="molecule type" value="Genomic_DNA"/>
</dbReference>
<evidence type="ECO:0000313" key="4">
    <source>
        <dbReference type="Proteomes" id="UP000234473"/>
    </source>
</evidence>
<comment type="caution">
    <text evidence="1">The sequence shown here is derived from an EMBL/GenBank/DDBJ whole genome shotgun (WGS) entry which is preliminary data.</text>
</comment>
<dbReference type="Proteomes" id="UP000234412">
    <property type="component" value="Unassembled WGS sequence"/>
</dbReference>
<protein>
    <submittedName>
        <fullName evidence="1">Uncharacterized protein</fullName>
    </submittedName>
</protein>
<dbReference type="AlphaFoldDB" id="A0A2N4Z8R7"/>